<dbReference type="PANTHER" id="PTHR34215">
    <property type="entry name" value="BLL0784 PROTEIN"/>
    <property type="match status" value="1"/>
</dbReference>
<sequence length="115" mass="12769">MPRSHVSTGSTPIRLPVRTCVGCKEKAPTADLLRVVVSRSGGEPQSFDCIVVPDAEHRLPGRGAWLHLDRTCLHNAERRRAFGRALRVPGAIDISAVDAFVERRVLPDEKNRQQH</sequence>
<evidence type="ECO:0000313" key="2">
    <source>
        <dbReference type="EMBL" id="WXG71655.1"/>
    </source>
</evidence>
<proteinExistence type="predicted"/>
<dbReference type="Gene3D" id="3.30.1230.10">
    <property type="entry name" value="YlxR-like"/>
    <property type="match status" value="1"/>
</dbReference>
<gene>
    <name evidence="2" type="ORF">WDS16_11505</name>
</gene>
<dbReference type="SUPFAM" id="SSF64376">
    <property type="entry name" value="YlxR-like"/>
    <property type="match status" value="1"/>
</dbReference>
<evidence type="ECO:0000313" key="3">
    <source>
        <dbReference type="Proteomes" id="UP001432000"/>
    </source>
</evidence>
<feature type="domain" description="YlxR" evidence="1">
    <location>
        <begin position="18"/>
        <end position="89"/>
    </location>
</feature>
<dbReference type="EMBL" id="CP147846">
    <property type="protein sequence ID" value="WXG71655.1"/>
    <property type="molecule type" value="Genomic_DNA"/>
</dbReference>
<dbReference type="PANTHER" id="PTHR34215:SF1">
    <property type="entry name" value="YLXR DOMAIN-CONTAINING PROTEIN"/>
    <property type="match status" value="1"/>
</dbReference>
<name>A0ABZ2PR29_9NOCA</name>
<accession>A0ABZ2PR29</accession>
<dbReference type="InterPro" id="IPR037465">
    <property type="entry name" value="YlxR"/>
</dbReference>
<keyword evidence="3" id="KW-1185">Reference proteome</keyword>
<protein>
    <submittedName>
        <fullName evidence="2">YlxR family protein</fullName>
    </submittedName>
</protein>
<organism evidence="2 3">
    <name type="scientific">Rhodococcus sovatensis</name>
    <dbReference type="NCBI Taxonomy" id="1805840"/>
    <lineage>
        <taxon>Bacteria</taxon>
        <taxon>Bacillati</taxon>
        <taxon>Actinomycetota</taxon>
        <taxon>Actinomycetes</taxon>
        <taxon>Mycobacteriales</taxon>
        <taxon>Nocardiaceae</taxon>
        <taxon>Rhodococcus</taxon>
    </lineage>
</organism>
<dbReference type="InterPro" id="IPR035931">
    <property type="entry name" value="YlxR-like_sf"/>
</dbReference>
<dbReference type="InterPro" id="IPR007393">
    <property type="entry name" value="YlxR_dom"/>
</dbReference>
<dbReference type="Pfam" id="PF04296">
    <property type="entry name" value="YlxR"/>
    <property type="match status" value="1"/>
</dbReference>
<dbReference type="Proteomes" id="UP001432000">
    <property type="component" value="Chromosome"/>
</dbReference>
<reference evidence="2 3" key="1">
    <citation type="submission" date="2024-03" db="EMBL/GenBank/DDBJ databases">
        <title>Natural products discovery in diverse microorganisms through a two-stage MS feature dereplication strategy.</title>
        <authorList>
            <person name="Zhang R."/>
        </authorList>
    </citation>
    <scope>NUCLEOTIDE SEQUENCE [LARGE SCALE GENOMIC DNA]</scope>
    <source>
        <strain evidence="2 3">18930</strain>
    </source>
</reference>
<evidence type="ECO:0000259" key="1">
    <source>
        <dbReference type="Pfam" id="PF04296"/>
    </source>
</evidence>